<gene>
    <name evidence="1" type="ordered locus">Csac_3013</name>
</gene>
<name>G2JCF9_CALS8</name>
<sequence length="44" mass="5062">MLKKLMVSMVLIVLIMISQLYTFANDNLTLSDLGIADRDIKKYE</sequence>
<dbReference type="AlphaFoldDB" id="G2JCF9"/>
<dbReference type="KEGG" id="csc:Csac_3013"/>
<reference evidence="1 2" key="1">
    <citation type="journal article" date="2008" name="Appl. Environ. Microbiol.">
        <title>Hydrogenomics of the extremely thermophilic bacterium Caldicellulosiruptor saccharolyticus.</title>
        <authorList>
            <person name="van de Werken H.J."/>
            <person name="Verhaart M.R."/>
            <person name="VanFossen A.L."/>
            <person name="Willquist K."/>
            <person name="Lewis D.L."/>
            <person name="Nichols J.D."/>
            <person name="Goorissen H.P."/>
            <person name="Mongodin E.F."/>
            <person name="Nelson K.E."/>
            <person name="van Niel E.W."/>
            <person name="Stams A.J."/>
            <person name="Ward D.E."/>
            <person name="de Vos W.M."/>
            <person name="van der Oost J."/>
            <person name="Kelly R.M."/>
            <person name="Kengen S.W."/>
        </authorList>
    </citation>
    <scope>NUCLEOTIDE SEQUENCE [LARGE SCALE GENOMIC DNA]</scope>
    <source>
        <strain evidence="2">ATCC 43494 / DSM 8903 / Tp8T 6331</strain>
    </source>
</reference>
<protein>
    <submittedName>
        <fullName evidence="1">Uncharacterized protein</fullName>
    </submittedName>
</protein>
<dbReference type="EMBL" id="CP000679">
    <property type="protein sequence ID" value="AEN71909.1"/>
    <property type="molecule type" value="Genomic_DNA"/>
</dbReference>
<evidence type="ECO:0000313" key="2">
    <source>
        <dbReference type="Proteomes" id="UP000000256"/>
    </source>
</evidence>
<organism evidence="1 2">
    <name type="scientific">Caldicellulosiruptor saccharolyticus (strain ATCC 43494 / DSM 8903 / Tp8T 6331)</name>
    <dbReference type="NCBI Taxonomy" id="351627"/>
    <lineage>
        <taxon>Bacteria</taxon>
        <taxon>Bacillati</taxon>
        <taxon>Bacillota</taxon>
        <taxon>Bacillota incertae sedis</taxon>
        <taxon>Caldicellulosiruptorales</taxon>
        <taxon>Caldicellulosiruptoraceae</taxon>
        <taxon>Caldicellulosiruptor</taxon>
    </lineage>
</organism>
<dbReference type="STRING" id="351627.Csac_3013"/>
<proteinExistence type="predicted"/>
<dbReference type="HOGENOM" id="CLU_3213684_0_0_9"/>
<dbReference type="RefSeq" id="WP_011916341.1">
    <property type="nucleotide sequence ID" value="NC_009437.1"/>
</dbReference>
<dbReference type="Proteomes" id="UP000000256">
    <property type="component" value="Chromosome"/>
</dbReference>
<keyword evidence="2" id="KW-1185">Reference proteome</keyword>
<evidence type="ECO:0000313" key="1">
    <source>
        <dbReference type="EMBL" id="AEN71909.1"/>
    </source>
</evidence>
<accession>G2JCF9</accession>